<dbReference type="Proteomes" id="UP000712007">
    <property type="component" value="Unassembled WGS sequence"/>
</dbReference>
<evidence type="ECO:0000313" key="10">
    <source>
        <dbReference type="Proteomes" id="UP000712007"/>
    </source>
</evidence>
<name>A0A940DJI0_9BACT</name>
<gene>
    <name evidence="9" type="ORF">IAC51_05500</name>
</gene>
<feature type="transmembrane region" description="Helical" evidence="6">
    <location>
        <begin position="371"/>
        <end position="391"/>
    </location>
</feature>
<feature type="transmembrane region" description="Helical" evidence="6">
    <location>
        <begin position="298"/>
        <end position="316"/>
    </location>
</feature>
<accession>A0A940DJI0</accession>
<dbReference type="InterPro" id="IPR004477">
    <property type="entry name" value="ComEC_N"/>
</dbReference>
<evidence type="ECO:0000259" key="7">
    <source>
        <dbReference type="Pfam" id="PF03772"/>
    </source>
</evidence>
<comment type="caution">
    <text evidence="9">The sequence shown here is derived from an EMBL/GenBank/DDBJ whole genome shotgun (WGS) entry which is preliminary data.</text>
</comment>
<feature type="transmembrane region" description="Helical" evidence="6">
    <location>
        <begin position="46"/>
        <end position="64"/>
    </location>
</feature>
<dbReference type="AlphaFoldDB" id="A0A940DJI0"/>
<feature type="transmembrane region" description="Helical" evidence="6">
    <location>
        <begin position="490"/>
        <end position="512"/>
    </location>
</feature>
<dbReference type="PANTHER" id="PTHR30619">
    <property type="entry name" value="DNA INTERNALIZATION/COMPETENCE PROTEIN COMEC/REC2"/>
    <property type="match status" value="1"/>
</dbReference>
<comment type="subcellular location">
    <subcellularLocation>
        <location evidence="1">Cell membrane</location>
        <topology evidence="1">Multi-pass membrane protein</topology>
    </subcellularLocation>
</comment>
<dbReference type="NCBIfam" id="TIGR00360">
    <property type="entry name" value="ComEC_N-term"/>
    <property type="match status" value="1"/>
</dbReference>
<feature type="transmembrane region" description="Helical" evidence="6">
    <location>
        <begin position="346"/>
        <end position="365"/>
    </location>
</feature>
<reference evidence="9" key="1">
    <citation type="submission" date="2020-10" db="EMBL/GenBank/DDBJ databases">
        <authorList>
            <person name="Gilroy R."/>
        </authorList>
    </citation>
    <scope>NUCLEOTIDE SEQUENCE</scope>
    <source>
        <strain evidence="9">3924</strain>
    </source>
</reference>
<dbReference type="InterPro" id="IPR052159">
    <property type="entry name" value="Competence_DNA_uptake"/>
</dbReference>
<protein>
    <submittedName>
        <fullName evidence="9">ComEC/Rec2 family competence protein</fullName>
    </submittedName>
</protein>
<evidence type="ECO:0000256" key="1">
    <source>
        <dbReference type="ARBA" id="ARBA00004651"/>
    </source>
</evidence>
<keyword evidence="3 6" id="KW-0812">Transmembrane</keyword>
<dbReference type="Pfam" id="PF13567">
    <property type="entry name" value="DUF4131"/>
    <property type="match status" value="1"/>
</dbReference>
<feature type="domain" description="DUF4131" evidence="8">
    <location>
        <begin position="46"/>
        <end position="204"/>
    </location>
</feature>
<keyword evidence="5 6" id="KW-0472">Membrane</keyword>
<evidence type="ECO:0000256" key="2">
    <source>
        <dbReference type="ARBA" id="ARBA00022475"/>
    </source>
</evidence>
<evidence type="ECO:0000256" key="3">
    <source>
        <dbReference type="ARBA" id="ARBA00022692"/>
    </source>
</evidence>
<dbReference type="EMBL" id="JADIMV010000095">
    <property type="protein sequence ID" value="MBO8440089.1"/>
    <property type="molecule type" value="Genomic_DNA"/>
</dbReference>
<keyword evidence="4 6" id="KW-1133">Transmembrane helix</keyword>
<dbReference type="PANTHER" id="PTHR30619:SF1">
    <property type="entry name" value="RECOMBINATION PROTEIN 2"/>
    <property type="match status" value="1"/>
</dbReference>
<feature type="transmembrane region" description="Helical" evidence="6">
    <location>
        <begin position="403"/>
        <end position="422"/>
    </location>
</feature>
<feature type="transmembrane region" description="Helical" evidence="6">
    <location>
        <begin position="271"/>
        <end position="291"/>
    </location>
</feature>
<evidence type="ECO:0000313" key="9">
    <source>
        <dbReference type="EMBL" id="MBO8440089.1"/>
    </source>
</evidence>
<sequence>MICSDRHISDAERFARFVQRNPFLRYTVAFIAGILLQYYSGCGAAVWYPLFYGAFALILFSFLYHKRMRMYGDWIFAVSVSLFFVSGGALACRHYRRNIDYEWFEGKAAYRVQLLSKIKEKENTIHFKAAIARCYADSSVANVQRDVLLYVARDSAAAELKAGDCLVALAEISRPVKSVFSNFDYARYLAVNGYSGCGYVASGQWYRTGHEELGGMRQKAEALRSKLLEVYTANGITGENFAVLSSIVLGYRATMSEDVRDEFSRAGASHVLAVSGLHVGILYGLFLLFFGGMLRTRMRYVAVPAVIMMLLAYAFITGLAPSVCRAVIMFSVCLVGDMLRRQRSAYNTISISAFILLLNNPMLLFDVGFQLSYIAVLSIITFAPVMSSWFSYKSRIAYKAAQLFIVPIAANIAVMPIVVYYFHLLPLYFVLSNIVISFLAPLMIYLSLFLFIISPLPYIGSAVAYILRMMMEVFTSGISCIADMPYSTSVIWVGFWQLALLILVVFILLWIVKCFSPKKMLAGVCMINLCFSVLCIDKVNRRNDDYLIVADGNSLAVNVVSGARNVLYATDSVSASYVLSDLWLKYSLPEPEYIEDDMMEDNIFVYAGKRYMVMKGNLFRYMYNTADRLEVDCLILGSGVFPADRLFGKFLDINTLIITPAVWEGYHAQFGQLAEKYGFDIYTVDEDGPYIVSGSSVCL</sequence>
<evidence type="ECO:0000259" key="8">
    <source>
        <dbReference type="Pfam" id="PF13567"/>
    </source>
</evidence>
<feature type="domain" description="ComEC/Rec2-related protein" evidence="7">
    <location>
        <begin position="247"/>
        <end position="512"/>
    </location>
</feature>
<feature type="transmembrane region" description="Helical" evidence="6">
    <location>
        <begin position="23"/>
        <end position="40"/>
    </location>
</feature>
<organism evidence="9 10">
    <name type="scientific">Candidatus Aphodosoma intestinipullorum</name>
    <dbReference type="NCBI Taxonomy" id="2840674"/>
    <lineage>
        <taxon>Bacteria</taxon>
        <taxon>Pseudomonadati</taxon>
        <taxon>Bacteroidota</taxon>
        <taxon>Bacteroidia</taxon>
        <taxon>Bacteroidales</taxon>
        <taxon>Candidatus Aphodosoma</taxon>
    </lineage>
</organism>
<proteinExistence type="predicted"/>
<reference evidence="9" key="2">
    <citation type="journal article" date="2021" name="PeerJ">
        <title>Extensive microbial diversity within the chicken gut microbiome revealed by metagenomics and culture.</title>
        <authorList>
            <person name="Gilroy R."/>
            <person name="Ravi A."/>
            <person name="Getino M."/>
            <person name="Pursley I."/>
            <person name="Horton D.L."/>
            <person name="Alikhan N.F."/>
            <person name="Baker D."/>
            <person name="Gharbi K."/>
            <person name="Hall N."/>
            <person name="Watson M."/>
            <person name="Adriaenssens E.M."/>
            <person name="Foster-Nyarko E."/>
            <person name="Jarju S."/>
            <person name="Secka A."/>
            <person name="Antonio M."/>
            <person name="Oren A."/>
            <person name="Chaudhuri R.R."/>
            <person name="La Ragione R."/>
            <person name="Hildebrand F."/>
            <person name="Pallen M.J."/>
        </authorList>
    </citation>
    <scope>NUCLEOTIDE SEQUENCE</scope>
    <source>
        <strain evidence="9">3924</strain>
    </source>
</reference>
<dbReference type="GO" id="GO:0005886">
    <property type="term" value="C:plasma membrane"/>
    <property type="evidence" value="ECO:0007669"/>
    <property type="project" value="UniProtKB-SubCell"/>
</dbReference>
<dbReference type="InterPro" id="IPR025405">
    <property type="entry name" value="DUF4131"/>
</dbReference>
<keyword evidence="2" id="KW-1003">Cell membrane</keyword>
<evidence type="ECO:0000256" key="5">
    <source>
        <dbReference type="ARBA" id="ARBA00023136"/>
    </source>
</evidence>
<evidence type="ECO:0000256" key="4">
    <source>
        <dbReference type="ARBA" id="ARBA00022989"/>
    </source>
</evidence>
<dbReference type="Pfam" id="PF03772">
    <property type="entry name" value="Competence"/>
    <property type="match status" value="1"/>
</dbReference>
<evidence type="ECO:0000256" key="6">
    <source>
        <dbReference type="SAM" id="Phobius"/>
    </source>
</evidence>